<sequence>MRKVLLSILLGTFIGLVSQSVIAHGIWITNRVDQKQIVLGEGPLDNSYKTESVKDVKAYNSNWSLLPISKKSHDNFVTIEPSDQTAVVTVDFDYGYWTKNSEGKYVNLPMNKVKGASNGTHAIKYSVNYLSSVNNPKMVEDIPLQIVPSVDPTKLKRGDSLPITVYKDGKPLANTAVIVDVVNNLDKTVKTDDKGQTTIIVPNQGLNVIGVEIGFPLKDNQLATQDKFFTTLVFTLIPEED</sequence>
<dbReference type="InterPro" id="IPR019613">
    <property type="entry name" value="DUF4198"/>
</dbReference>
<dbReference type="OrthoDB" id="5368503at2"/>
<dbReference type="EMBL" id="NASK01000090">
    <property type="protein sequence ID" value="OTQ50041.1"/>
    <property type="molecule type" value="Genomic_DNA"/>
</dbReference>
<comment type="caution">
    <text evidence="1">The sequence shown here is derived from an EMBL/GenBank/DDBJ whole genome shotgun (WGS) entry which is preliminary data.</text>
</comment>
<protein>
    <recommendedName>
        <fullName evidence="3">DUF4198 domain-containing protein</fullName>
    </recommendedName>
</protein>
<name>A0A242NUX0_9GAMM</name>
<dbReference type="RefSeq" id="WP_086320393.1">
    <property type="nucleotide sequence ID" value="NZ_NASK01000090.1"/>
</dbReference>
<evidence type="ECO:0000313" key="1">
    <source>
        <dbReference type="EMBL" id="OTQ50041.1"/>
    </source>
</evidence>
<proteinExistence type="predicted"/>
<dbReference type="Proteomes" id="UP000194968">
    <property type="component" value="Unassembled WGS sequence"/>
</dbReference>
<evidence type="ECO:0008006" key="3">
    <source>
        <dbReference type="Google" id="ProtNLM"/>
    </source>
</evidence>
<organism evidence="1 2">
    <name type="scientific">Gilliamella apis</name>
    <dbReference type="NCBI Taxonomy" id="1970738"/>
    <lineage>
        <taxon>Bacteria</taxon>
        <taxon>Pseudomonadati</taxon>
        <taxon>Pseudomonadota</taxon>
        <taxon>Gammaproteobacteria</taxon>
        <taxon>Orbales</taxon>
        <taxon>Orbaceae</taxon>
        <taxon>Gilliamella</taxon>
    </lineage>
</organism>
<evidence type="ECO:0000313" key="2">
    <source>
        <dbReference type="Proteomes" id="UP000194968"/>
    </source>
</evidence>
<gene>
    <name evidence="1" type="ORF">B6D06_05015</name>
</gene>
<reference evidence="1 2" key="1">
    <citation type="submission" date="2017-03" db="EMBL/GenBank/DDBJ databases">
        <title>Comparative genomics of honeybee gut symbionts reveal geographically distinct and subgroup specific antibiotic resistance.</title>
        <authorList>
            <person name="Ludvigsen J."/>
            <person name="Porcellato D."/>
            <person name="Labee-Lund T.M."/>
            <person name="Amdam G.V."/>
            <person name="Rudi K."/>
        </authorList>
    </citation>
    <scope>NUCLEOTIDE SEQUENCE [LARGE SCALE GENOMIC DNA]</scope>
    <source>
        <strain evidence="1 2">A-4-12</strain>
    </source>
</reference>
<dbReference type="Pfam" id="PF10670">
    <property type="entry name" value="DUF4198"/>
    <property type="match status" value="1"/>
</dbReference>
<accession>A0A242NUX0</accession>
<dbReference type="AlphaFoldDB" id="A0A242NUX0"/>